<evidence type="ECO:0000313" key="2">
    <source>
        <dbReference type="Proteomes" id="UP000659698"/>
    </source>
</evidence>
<sequence>MPLTLYDFLRLGQEGRAEAVFREGEFLTSCAERGNLYHMGTFYAEVLYDGERKEVRGFRTLRNLEPYLDHLSVTGNGVGHGGTKPGSGPED</sequence>
<dbReference type="RefSeq" id="WP_186633647.1">
    <property type="nucleotide sequence ID" value="NZ_JACOAF010000011.1"/>
</dbReference>
<keyword evidence="2" id="KW-1185">Reference proteome</keyword>
<gene>
    <name evidence="1" type="ORF">H7U12_04600</name>
</gene>
<dbReference type="EMBL" id="JACOAF010000011">
    <property type="protein sequence ID" value="MBC3538948.1"/>
    <property type="molecule type" value="Genomic_DNA"/>
</dbReference>
<comment type="caution">
    <text evidence="1">The sequence shown here is derived from an EMBL/GenBank/DDBJ whole genome shotgun (WGS) entry which is preliminary data.</text>
</comment>
<accession>A0ABR6VP58</accession>
<proteinExistence type="predicted"/>
<evidence type="ECO:0000313" key="1">
    <source>
        <dbReference type="EMBL" id="MBC3538948.1"/>
    </source>
</evidence>
<dbReference type="Proteomes" id="UP000659698">
    <property type="component" value="Unassembled WGS sequence"/>
</dbReference>
<reference evidence="1 2" key="1">
    <citation type="journal article" date="2019" name="Int. J. Syst. Evol. Microbiol.">
        <title>Rufibacter sediminis sp. nov., isolated from freshwater lake sediment.</title>
        <authorList>
            <person name="Qu J.H."/>
            <person name="Zhang L.J."/>
            <person name="Fu Y.H."/>
            <person name="Li H.F."/>
        </authorList>
    </citation>
    <scope>NUCLEOTIDE SEQUENCE [LARGE SCALE GENOMIC DNA]</scope>
    <source>
        <strain evidence="1 2">H-1</strain>
    </source>
</reference>
<organism evidence="1 2">
    <name type="scientific">Rufibacter sediminis</name>
    <dbReference type="NCBI Taxonomy" id="2762756"/>
    <lineage>
        <taxon>Bacteria</taxon>
        <taxon>Pseudomonadati</taxon>
        <taxon>Bacteroidota</taxon>
        <taxon>Cytophagia</taxon>
        <taxon>Cytophagales</taxon>
        <taxon>Hymenobacteraceae</taxon>
        <taxon>Rufibacter</taxon>
    </lineage>
</organism>
<protein>
    <submittedName>
        <fullName evidence="1">Uncharacterized protein</fullName>
    </submittedName>
</protein>
<name>A0ABR6VP58_9BACT</name>